<gene>
    <name evidence="2" type="ORF">SAMN05444972_10885</name>
</gene>
<organism evidence="2 3">
    <name type="scientific">Marininema halotolerans</name>
    <dbReference type="NCBI Taxonomy" id="1155944"/>
    <lineage>
        <taxon>Bacteria</taxon>
        <taxon>Bacillati</taxon>
        <taxon>Bacillota</taxon>
        <taxon>Bacilli</taxon>
        <taxon>Bacillales</taxon>
        <taxon>Thermoactinomycetaceae</taxon>
        <taxon>Marininema</taxon>
    </lineage>
</organism>
<dbReference type="PANTHER" id="PTHR43415:SF3">
    <property type="entry name" value="GNAT-FAMILY ACETYLTRANSFERASE"/>
    <property type="match status" value="1"/>
</dbReference>
<dbReference type="InterPro" id="IPR016181">
    <property type="entry name" value="Acyl_CoA_acyltransferase"/>
</dbReference>
<sequence>MKEIRLRYAEEKDLDDMAIWFADEEVMYWSSGSHGETLFTREQLAERLATMNSLHSGRWWMIDVNEGAKGWRAIGRVTFRNYEPVVHAVTIGITIGNKEYWGQGYGSKAIRAFVDLLFRRYNLHRIQLDTFQDNIRAIRAYEKCGFKQEGKLRQSFWTTKGYQDRVIMGILRSDWERKQE</sequence>
<dbReference type="AlphaFoldDB" id="A0A1I6SWD4"/>
<proteinExistence type="predicted"/>
<feature type="domain" description="N-acetyltransferase" evidence="1">
    <location>
        <begin position="4"/>
        <end position="173"/>
    </location>
</feature>
<protein>
    <submittedName>
        <fullName evidence="2">Protein N-acetyltransferase, RimJ/RimL family</fullName>
    </submittedName>
</protein>
<dbReference type="Proteomes" id="UP000198660">
    <property type="component" value="Unassembled WGS sequence"/>
</dbReference>
<dbReference type="InterPro" id="IPR000182">
    <property type="entry name" value="GNAT_dom"/>
</dbReference>
<dbReference type="GO" id="GO:0016747">
    <property type="term" value="F:acyltransferase activity, transferring groups other than amino-acyl groups"/>
    <property type="evidence" value="ECO:0007669"/>
    <property type="project" value="InterPro"/>
</dbReference>
<dbReference type="Pfam" id="PF13302">
    <property type="entry name" value="Acetyltransf_3"/>
    <property type="match status" value="1"/>
</dbReference>
<dbReference type="RefSeq" id="WP_091837567.1">
    <property type="nucleotide sequence ID" value="NZ_FPAA01000008.1"/>
</dbReference>
<evidence type="ECO:0000313" key="3">
    <source>
        <dbReference type="Proteomes" id="UP000198660"/>
    </source>
</evidence>
<dbReference type="SUPFAM" id="SSF55729">
    <property type="entry name" value="Acyl-CoA N-acyltransferases (Nat)"/>
    <property type="match status" value="1"/>
</dbReference>
<dbReference type="EMBL" id="FPAA01000008">
    <property type="protein sequence ID" value="SFS81247.1"/>
    <property type="molecule type" value="Genomic_DNA"/>
</dbReference>
<name>A0A1I6SWD4_9BACL</name>
<reference evidence="3" key="1">
    <citation type="submission" date="2016-10" db="EMBL/GenBank/DDBJ databases">
        <authorList>
            <person name="Varghese N."/>
            <person name="Submissions S."/>
        </authorList>
    </citation>
    <scope>NUCLEOTIDE SEQUENCE [LARGE SCALE GENOMIC DNA]</scope>
    <source>
        <strain evidence="3">DSM 45789</strain>
    </source>
</reference>
<keyword evidence="3" id="KW-1185">Reference proteome</keyword>
<dbReference type="PANTHER" id="PTHR43415">
    <property type="entry name" value="SPERMIDINE N(1)-ACETYLTRANSFERASE"/>
    <property type="match status" value="1"/>
</dbReference>
<dbReference type="Gene3D" id="3.40.630.30">
    <property type="match status" value="1"/>
</dbReference>
<dbReference type="OrthoDB" id="9795206at2"/>
<accession>A0A1I6SWD4</accession>
<evidence type="ECO:0000313" key="2">
    <source>
        <dbReference type="EMBL" id="SFS81247.1"/>
    </source>
</evidence>
<evidence type="ECO:0000259" key="1">
    <source>
        <dbReference type="PROSITE" id="PS51186"/>
    </source>
</evidence>
<keyword evidence="2" id="KW-0808">Transferase</keyword>
<dbReference type="PROSITE" id="PS51186">
    <property type="entry name" value="GNAT"/>
    <property type="match status" value="1"/>
</dbReference>